<feature type="compositionally biased region" description="Basic and acidic residues" evidence="7">
    <location>
        <begin position="171"/>
        <end position="187"/>
    </location>
</feature>
<reference evidence="8 9" key="1">
    <citation type="submission" date="2022-05" db="EMBL/GenBank/DDBJ databases">
        <authorList>
            <person name="Park J.-S."/>
        </authorList>
    </citation>
    <scope>NUCLEOTIDE SEQUENCE [LARGE SCALE GENOMIC DNA]</scope>
    <source>
        <strain evidence="8 9">2012CJ34-2</strain>
    </source>
</reference>
<keyword evidence="6" id="KW-0175">Coiled coil</keyword>
<proteinExistence type="inferred from homology"/>
<evidence type="ECO:0000256" key="6">
    <source>
        <dbReference type="SAM" id="Coils"/>
    </source>
</evidence>
<feature type="region of interest" description="Disordered" evidence="7">
    <location>
        <begin position="127"/>
        <end position="235"/>
    </location>
</feature>
<comment type="subcellular location">
    <subcellularLocation>
        <location evidence="1">Secreted</location>
    </subcellularLocation>
</comment>
<evidence type="ECO:0000256" key="4">
    <source>
        <dbReference type="ARBA" id="ARBA00022801"/>
    </source>
</evidence>
<gene>
    <name evidence="8" type="ORF">M3P05_06885</name>
</gene>
<evidence type="ECO:0000256" key="2">
    <source>
        <dbReference type="ARBA" id="ARBA00009007"/>
    </source>
</evidence>
<comment type="caution">
    <text evidence="8">The sequence shown here is derived from an EMBL/GenBank/DDBJ whole genome shotgun (WGS) entry which is preliminary data.</text>
</comment>
<protein>
    <submittedName>
        <fullName evidence="8">Inositol phosphate phosphatase SopB</fullName>
    </submittedName>
</protein>
<comment type="similarity">
    <text evidence="2">Belongs to the phosphatase IpgD/SopB family.</text>
</comment>
<evidence type="ECO:0000256" key="7">
    <source>
        <dbReference type="SAM" id="MobiDB-lite"/>
    </source>
</evidence>
<accession>A0ABT0PEC7</accession>
<sequence length="1095" mass="122207">MASAVDKPFQSPVSQTGGSYRPPIAPKPVKDPVTGRFVSSEKYKGEPDFLPGASSQVQGTSLKERRATLSQQERPKPKPSRPAPPPPVDAEHRRRRMTLSLPTKPAVKVSGGKTELDRLLEKRVESPDLEIDDSTTPPFSLSQTIPRAAPISISGRHSLPRSPNLDESELLEGREFSQRMSDVEKQLTRSGMPRPGQAKSISPSLLASMKAKRTFPWSSSPSPHSEKRPWFPKGLFKEKSEQKERKLKLNHHEEKIVAEMKGELKLPKTGLVIELIQGLNDQDYGSGYDTVSISSSEASVSGGSLTDVFELSRSSSSLSSAYVPSDVQICTLRNSRLASILDFENPSSPICKAIELQWKVKPLSLSLWEQDRISAYCLRMLRIGSSISGNDEDVCAQFCGFLLEYKTMFHSMMPHTCKVLCLVPPVWRHDFVNVLTSDDDFLNAYPSGIVTPSLGGDLIRLLHQAEKVLIGAAADLGTFYNLSYIETASQIHGLHRDLKVLRESLRTDISIDDSLGYFEALEKDIQALEAKLEKAAKAFEALRGNDFRNEGNWNKCLRIMVKAAGKAVSHDNPAVAVEAVDAIDLWKKEQKPHVEGAMMVREIDSCEKALMLILKGFGTTEKTYERMRLEAIRQTPAEEETKSLMYLFDGEYHGIEISHKPPACFRLNVRGVCGEADPCGHDGVVIPSCLRDAEHAVNSTVTTVKCGEEVVLKEVRIGVPYAFAISKRSERKRVTKIRMDEMLLICGLAFHKQEMEEAFNTPDKCVDLPIFYNCLLSPDILRGAFSSIPSVDDEKLWCEKVFRKLNRLNHQVVELSVRSSDGTAGKIKVKPDIFMFVCPCNQLAFSKKLQFARTWVNADEYNKQTFERLFGTLDPDTSMTPNSFVQQFLDRNQETLDPVVRQEIEELSHLLRHMFSKNLHHDLMEQPFIFPNAISELGRMLQMCIASGCKSAKDRTGNNERCNIDFALRLYLIRLSLIARLKEKYGDDYQHVAGRAIEQIIPPIDRRMTAEDFYNTAMLLLCSGQLENTINCLGKAGFKIPDYILGIVSGLYPLVDLYLSPIKVPVTDSSKAVVSICSSGVAKEGFSPGQAIPSP</sequence>
<feature type="compositionally biased region" description="Polar residues" evidence="7">
    <location>
        <begin position="134"/>
        <end position="145"/>
    </location>
</feature>
<dbReference type="InterPro" id="IPR008108">
    <property type="entry name" value="IpgD/SopB"/>
</dbReference>
<feature type="region of interest" description="Disordered" evidence="7">
    <location>
        <begin position="1"/>
        <end position="114"/>
    </location>
</feature>
<organism evidence="8 9">
    <name type="scientific">Parendozoicomonas callyspongiae</name>
    <dbReference type="NCBI Taxonomy" id="2942213"/>
    <lineage>
        <taxon>Bacteria</taxon>
        <taxon>Pseudomonadati</taxon>
        <taxon>Pseudomonadota</taxon>
        <taxon>Gammaproteobacteria</taxon>
        <taxon>Oceanospirillales</taxon>
        <taxon>Endozoicomonadaceae</taxon>
        <taxon>Parendozoicomonas</taxon>
    </lineage>
</organism>
<keyword evidence="9" id="KW-1185">Reference proteome</keyword>
<name>A0ABT0PEC7_9GAMM</name>
<evidence type="ECO:0000313" key="9">
    <source>
        <dbReference type="Proteomes" id="UP001203338"/>
    </source>
</evidence>
<dbReference type="Pfam" id="PF05925">
    <property type="entry name" value="IpgD"/>
    <property type="match status" value="1"/>
</dbReference>
<evidence type="ECO:0000256" key="5">
    <source>
        <dbReference type="ARBA" id="ARBA00023026"/>
    </source>
</evidence>
<evidence type="ECO:0000256" key="3">
    <source>
        <dbReference type="ARBA" id="ARBA00022525"/>
    </source>
</evidence>
<dbReference type="Proteomes" id="UP001203338">
    <property type="component" value="Unassembled WGS sequence"/>
</dbReference>
<keyword evidence="5" id="KW-0843">Virulence</keyword>
<dbReference type="RefSeq" id="WP_249698730.1">
    <property type="nucleotide sequence ID" value="NZ_JAMFLX010000007.1"/>
</dbReference>
<evidence type="ECO:0000313" key="8">
    <source>
        <dbReference type="EMBL" id="MCL6269665.1"/>
    </source>
</evidence>
<keyword evidence="3" id="KW-0964">Secreted</keyword>
<keyword evidence="4" id="KW-0378">Hydrolase</keyword>
<dbReference type="EMBL" id="JAMFLX010000007">
    <property type="protein sequence ID" value="MCL6269665.1"/>
    <property type="molecule type" value="Genomic_DNA"/>
</dbReference>
<feature type="coiled-coil region" evidence="6">
    <location>
        <begin position="518"/>
        <end position="545"/>
    </location>
</feature>
<evidence type="ECO:0000256" key="1">
    <source>
        <dbReference type="ARBA" id="ARBA00004613"/>
    </source>
</evidence>
<feature type="compositionally biased region" description="Basic and acidic residues" evidence="7">
    <location>
        <begin position="224"/>
        <end position="235"/>
    </location>
</feature>